<dbReference type="InterPro" id="IPR052985">
    <property type="entry name" value="CoA-trans_III_biosynth/detox"/>
</dbReference>
<dbReference type="InterPro" id="IPR023606">
    <property type="entry name" value="CoA-Trfase_III_dom_1_sf"/>
</dbReference>
<protein>
    <recommendedName>
        <fullName evidence="5">CAIB/BAIF family enzyme</fullName>
    </recommendedName>
</protein>
<comment type="similarity">
    <text evidence="1">Belongs to the CoA-transferase III family.</text>
</comment>
<dbReference type="Pfam" id="PF02515">
    <property type="entry name" value="CoA_transf_3"/>
    <property type="match status" value="1"/>
</dbReference>
<gene>
    <name evidence="3" type="ORF">NLU13_4771</name>
</gene>
<proteinExistence type="inferred from homology"/>
<evidence type="ECO:0000256" key="2">
    <source>
        <dbReference type="SAM" id="MobiDB-lite"/>
    </source>
</evidence>
<evidence type="ECO:0008006" key="5">
    <source>
        <dbReference type="Google" id="ProtNLM"/>
    </source>
</evidence>
<name>A0AA39GKW7_SARSR</name>
<dbReference type="InterPro" id="IPR003673">
    <property type="entry name" value="CoA-Trfase_fam_III"/>
</dbReference>
<evidence type="ECO:0000313" key="4">
    <source>
        <dbReference type="Proteomes" id="UP001175261"/>
    </source>
</evidence>
<dbReference type="PANTHER" id="PTHR48229:SF1">
    <property type="entry name" value="ALPHA METHYLACYL-COA RACEMASE-RELATED"/>
    <property type="match status" value="1"/>
</dbReference>
<accession>A0AA39GKW7</accession>
<feature type="region of interest" description="Disordered" evidence="2">
    <location>
        <begin position="540"/>
        <end position="567"/>
    </location>
</feature>
<dbReference type="Gene3D" id="3.40.50.10540">
    <property type="entry name" value="Crotonobetainyl-coa:carnitine coa-transferase, domain 1"/>
    <property type="match status" value="1"/>
</dbReference>
<evidence type="ECO:0000313" key="3">
    <source>
        <dbReference type="EMBL" id="KAK0388528.1"/>
    </source>
</evidence>
<dbReference type="EMBL" id="JAPDFR010000003">
    <property type="protein sequence ID" value="KAK0388528.1"/>
    <property type="molecule type" value="Genomic_DNA"/>
</dbReference>
<sequence>MGSIVEAGYSSVEESSRILDFLLSQFDEQSLPPAAAKDLKSRATFTADRDAPYFPIPFKETETTAALKAVEGSVAGLLADIKQGTDGASSRKVNINLEKTTAFLCQAYLATVGGRGKLDPKVKALLKDTDLLQAQSDPYRRMSANLYKTKTPGEYYHIHGSLEASTTLGMIGLEPFRPDLPDHEAIVATIEPAVEKFTVAELEKMNAERRQAGVPALKHADFLKTPHGRTNMALPPWSVTSLETETPKAPLRPASSSGPIKILEGIKVLELCRIIAGPIVTRILGEYGADVLKITSPNLSDVPFFQVDGNMGKHAAELDLKTDEGRAKFEVLLREADVVVDGYRPGALEKLGYGATALTKLAKERGKGFVYVNENCFGYEGEWANRPGWQQIADCVSGIAWEQGRFMGLDEPVVPPFPISDYGTGCIGAITALIGLYHRSTVGGSWHGKASLLHYDLLLFKVGLLPASVQESLRSAMGPEFLSLRHAHSVDQISGTALRRMQTLFPGLYEDKFLDKWWSKAYGHEVKAVKPVAEVEGVKSGFERASRPNGTDQPTWDFGPEEDRRLE</sequence>
<comment type="caution">
    <text evidence="3">The sequence shown here is derived from an EMBL/GenBank/DDBJ whole genome shotgun (WGS) entry which is preliminary data.</text>
</comment>
<dbReference type="GO" id="GO:0003824">
    <property type="term" value="F:catalytic activity"/>
    <property type="evidence" value="ECO:0007669"/>
    <property type="project" value="InterPro"/>
</dbReference>
<organism evidence="3 4">
    <name type="scientific">Sarocladium strictum</name>
    <name type="common">Black bundle disease fungus</name>
    <name type="synonym">Acremonium strictum</name>
    <dbReference type="NCBI Taxonomy" id="5046"/>
    <lineage>
        <taxon>Eukaryota</taxon>
        <taxon>Fungi</taxon>
        <taxon>Dikarya</taxon>
        <taxon>Ascomycota</taxon>
        <taxon>Pezizomycotina</taxon>
        <taxon>Sordariomycetes</taxon>
        <taxon>Hypocreomycetidae</taxon>
        <taxon>Hypocreales</taxon>
        <taxon>Sarocladiaceae</taxon>
        <taxon>Sarocladium</taxon>
    </lineage>
</organism>
<dbReference type="AlphaFoldDB" id="A0AA39GKW7"/>
<evidence type="ECO:0000256" key="1">
    <source>
        <dbReference type="ARBA" id="ARBA00008383"/>
    </source>
</evidence>
<dbReference type="Proteomes" id="UP001175261">
    <property type="component" value="Unassembled WGS sequence"/>
</dbReference>
<dbReference type="PANTHER" id="PTHR48229">
    <property type="entry name" value="CAIB/BAIF FAMILY ENZYME (AFU_ORTHOLOGUE AFUA_1G05360)-RELATED"/>
    <property type="match status" value="1"/>
</dbReference>
<dbReference type="SUPFAM" id="SSF89796">
    <property type="entry name" value="CoA-transferase family III (CaiB/BaiF)"/>
    <property type="match status" value="2"/>
</dbReference>
<reference evidence="3" key="1">
    <citation type="submission" date="2022-10" db="EMBL/GenBank/DDBJ databases">
        <title>Determination and structural analysis of whole genome sequence of Sarocladium strictum F4-1.</title>
        <authorList>
            <person name="Hu L."/>
            <person name="Jiang Y."/>
        </authorList>
    </citation>
    <scope>NUCLEOTIDE SEQUENCE</scope>
    <source>
        <strain evidence="3">F4-1</strain>
    </source>
</reference>
<keyword evidence="4" id="KW-1185">Reference proteome</keyword>